<comment type="subcellular location">
    <subcellularLocation>
        <location evidence="1">Membrane</location>
        <topology evidence="1">Single-pass type II membrane protein</topology>
    </subcellularLocation>
</comment>
<dbReference type="GO" id="GO:0006004">
    <property type="term" value="P:fucose metabolic process"/>
    <property type="evidence" value="ECO:0007669"/>
    <property type="project" value="UniProtKB-KW"/>
</dbReference>
<keyword evidence="7" id="KW-0735">Signal-anchor</keyword>
<keyword evidence="11" id="KW-0294">Fucose metabolism</keyword>
<dbReference type="AlphaFoldDB" id="A0AAD4J0C6"/>
<evidence type="ECO:0000313" key="15">
    <source>
        <dbReference type="Proteomes" id="UP001190926"/>
    </source>
</evidence>
<dbReference type="GO" id="GO:0016757">
    <property type="term" value="F:glycosyltransferase activity"/>
    <property type="evidence" value="ECO:0007669"/>
    <property type="project" value="UniProtKB-KW"/>
</dbReference>
<comment type="pathway">
    <text evidence="2">Glycan metabolism.</text>
</comment>
<reference evidence="14 15" key="1">
    <citation type="journal article" date="2021" name="Nat. Commun.">
        <title>Incipient diploidization of the medicinal plant Perilla within 10,000 years.</title>
        <authorList>
            <person name="Zhang Y."/>
            <person name="Shen Q."/>
            <person name="Leng L."/>
            <person name="Zhang D."/>
            <person name="Chen S."/>
            <person name="Shi Y."/>
            <person name="Ning Z."/>
            <person name="Chen S."/>
        </authorList>
    </citation>
    <scope>NUCLEOTIDE SEQUENCE [LARGE SCALE GENOMIC DNA]</scope>
    <source>
        <strain evidence="15">cv. PC099</strain>
    </source>
</reference>
<keyword evidence="5" id="KW-0808">Transferase</keyword>
<evidence type="ECO:0000256" key="11">
    <source>
        <dbReference type="ARBA" id="ARBA00023253"/>
    </source>
</evidence>
<keyword evidence="6" id="KW-0812">Transmembrane</keyword>
<organism evidence="14 15">
    <name type="scientific">Perilla frutescens var. hirtella</name>
    <name type="common">Perilla citriodora</name>
    <name type="synonym">Perilla setoyensis</name>
    <dbReference type="NCBI Taxonomy" id="608512"/>
    <lineage>
        <taxon>Eukaryota</taxon>
        <taxon>Viridiplantae</taxon>
        <taxon>Streptophyta</taxon>
        <taxon>Embryophyta</taxon>
        <taxon>Tracheophyta</taxon>
        <taxon>Spermatophyta</taxon>
        <taxon>Magnoliopsida</taxon>
        <taxon>eudicotyledons</taxon>
        <taxon>Gunneridae</taxon>
        <taxon>Pentapetalae</taxon>
        <taxon>asterids</taxon>
        <taxon>lamiids</taxon>
        <taxon>Lamiales</taxon>
        <taxon>Lamiaceae</taxon>
        <taxon>Nepetoideae</taxon>
        <taxon>Elsholtzieae</taxon>
        <taxon>Perilla</taxon>
    </lineage>
</organism>
<keyword evidence="4" id="KW-0328">Glycosyltransferase</keyword>
<keyword evidence="15" id="KW-1185">Reference proteome</keyword>
<evidence type="ECO:0000256" key="13">
    <source>
        <dbReference type="ARBA" id="ARBA00030350"/>
    </source>
</evidence>
<evidence type="ECO:0000256" key="3">
    <source>
        <dbReference type="ARBA" id="ARBA00007737"/>
    </source>
</evidence>
<keyword evidence="12" id="KW-0119">Carbohydrate metabolism</keyword>
<evidence type="ECO:0000256" key="4">
    <source>
        <dbReference type="ARBA" id="ARBA00022676"/>
    </source>
</evidence>
<protein>
    <recommendedName>
        <fullName evidence="13">O-fucosyltransferase family protein</fullName>
    </recommendedName>
</protein>
<comment type="caution">
    <text evidence="14">The sequence shown here is derived from an EMBL/GenBank/DDBJ whole genome shotgun (WGS) entry which is preliminary data.</text>
</comment>
<evidence type="ECO:0000256" key="7">
    <source>
        <dbReference type="ARBA" id="ARBA00022968"/>
    </source>
</evidence>
<sequence>MYFTHSASRFANNGLPPSIQKLRCHVNYRALKYSAPLEDLGKFFVSRMRQDGGPYLELHLRNEKDMLAFTGCSHNLTSEEDELRQMRYEVSHLKEKDIDESTWWLAKLLGMEVCNIFSHMSLATEEELNPFRNHQNMLAGLDYAAALQMMFSFILMMVQGHRRFEGFKKTINPDRANFVKLVDKLDEGSIN</sequence>
<dbReference type="GO" id="GO:0005794">
    <property type="term" value="C:Golgi apparatus"/>
    <property type="evidence" value="ECO:0007669"/>
    <property type="project" value="TreeGrafter"/>
</dbReference>
<dbReference type="EMBL" id="SDAM02000322">
    <property type="protein sequence ID" value="KAH6824761.1"/>
    <property type="molecule type" value="Genomic_DNA"/>
</dbReference>
<dbReference type="GO" id="GO:0009507">
    <property type="term" value="C:chloroplast"/>
    <property type="evidence" value="ECO:0007669"/>
    <property type="project" value="TreeGrafter"/>
</dbReference>
<evidence type="ECO:0000256" key="1">
    <source>
        <dbReference type="ARBA" id="ARBA00004606"/>
    </source>
</evidence>
<dbReference type="PANTHER" id="PTHR31741">
    <property type="entry name" value="OS02G0726500 PROTEIN-RELATED"/>
    <property type="match status" value="1"/>
</dbReference>
<keyword evidence="8" id="KW-1133">Transmembrane helix</keyword>
<evidence type="ECO:0000256" key="8">
    <source>
        <dbReference type="ARBA" id="ARBA00022989"/>
    </source>
</evidence>
<evidence type="ECO:0000256" key="6">
    <source>
        <dbReference type="ARBA" id="ARBA00022692"/>
    </source>
</evidence>
<comment type="similarity">
    <text evidence="3">Belongs to the glycosyltransferase GT106 family.</text>
</comment>
<dbReference type="Proteomes" id="UP001190926">
    <property type="component" value="Unassembled WGS sequence"/>
</dbReference>
<keyword evidence="10" id="KW-0325">Glycoprotein</keyword>
<evidence type="ECO:0000256" key="2">
    <source>
        <dbReference type="ARBA" id="ARBA00004881"/>
    </source>
</evidence>
<evidence type="ECO:0000256" key="10">
    <source>
        <dbReference type="ARBA" id="ARBA00023180"/>
    </source>
</evidence>
<dbReference type="Pfam" id="PF10250">
    <property type="entry name" value="O-FucT"/>
    <property type="match status" value="1"/>
</dbReference>
<dbReference type="GO" id="GO:0016020">
    <property type="term" value="C:membrane"/>
    <property type="evidence" value="ECO:0007669"/>
    <property type="project" value="UniProtKB-SubCell"/>
</dbReference>
<name>A0AAD4J0C6_PERFH</name>
<proteinExistence type="inferred from homology"/>
<evidence type="ECO:0000313" key="14">
    <source>
        <dbReference type="EMBL" id="KAH6824761.1"/>
    </source>
</evidence>
<dbReference type="PANTHER" id="PTHR31741:SF8">
    <property type="entry name" value="O-FUCOSYLTRANSFERASE 35"/>
    <property type="match status" value="1"/>
</dbReference>
<dbReference type="InterPro" id="IPR019378">
    <property type="entry name" value="GDP-Fuc_O-FucTrfase"/>
</dbReference>
<evidence type="ECO:0000256" key="9">
    <source>
        <dbReference type="ARBA" id="ARBA00023136"/>
    </source>
</evidence>
<evidence type="ECO:0000256" key="5">
    <source>
        <dbReference type="ARBA" id="ARBA00022679"/>
    </source>
</evidence>
<keyword evidence="9" id="KW-0472">Membrane</keyword>
<evidence type="ECO:0000256" key="12">
    <source>
        <dbReference type="ARBA" id="ARBA00023277"/>
    </source>
</evidence>
<gene>
    <name evidence="14" type="ORF">C2S53_010836</name>
</gene>
<accession>A0AAD4J0C6</accession>